<keyword evidence="3" id="KW-1185">Reference proteome</keyword>
<reference evidence="2" key="2">
    <citation type="submission" date="2025-08" db="UniProtKB">
        <authorList>
            <consortium name="Ensembl"/>
        </authorList>
    </citation>
    <scope>IDENTIFICATION</scope>
</reference>
<evidence type="ECO:0000313" key="3">
    <source>
        <dbReference type="Proteomes" id="UP000007875"/>
    </source>
</evidence>
<evidence type="ECO:0000313" key="2">
    <source>
        <dbReference type="Ensembl" id="ENSCSAVP00000018513.1"/>
    </source>
</evidence>
<name>H2ZLP7_CIOSA</name>
<reference evidence="2" key="3">
    <citation type="submission" date="2025-09" db="UniProtKB">
        <authorList>
            <consortium name="Ensembl"/>
        </authorList>
    </citation>
    <scope>IDENTIFICATION</scope>
</reference>
<dbReference type="AlphaFoldDB" id="H2ZLP7"/>
<protein>
    <recommendedName>
        <fullName evidence="1">EDRF1 N-terminal domain-containing protein</fullName>
    </recommendedName>
</protein>
<dbReference type="Ensembl" id="ENSCSAVT00000018714.1">
    <property type="protein sequence ID" value="ENSCSAVP00000018513.1"/>
    <property type="gene ID" value="ENSCSAVG00000010867.1"/>
</dbReference>
<reference evidence="3" key="1">
    <citation type="submission" date="2003-08" db="EMBL/GenBank/DDBJ databases">
        <authorList>
            <person name="Birren B."/>
            <person name="Nusbaum C."/>
            <person name="Abebe A."/>
            <person name="Abouelleil A."/>
            <person name="Adekoya E."/>
            <person name="Ait-zahra M."/>
            <person name="Allen N."/>
            <person name="Allen T."/>
            <person name="An P."/>
            <person name="Anderson M."/>
            <person name="Anderson S."/>
            <person name="Arachchi H."/>
            <person name="Armbruster J."/>
            <person name="Bachantsang P."/>
            <person name="Baldwin J."/>
            <person name="Barry A."/>
            <person name="Bayul T."/>
            <person name="Blitshsteyn B."/>
            <person name="Bloom T."/>
            <person name="Blye J."/>
            <person name="Boguslavskiy L."/>
            <person name="Borowsky M."/>
            <person name="Boukhgalter B."/>
            <person name="Brunache A."/>
            <person name="Butler J."/>
            <person name="Calixte N."/>
            <person name="Calvo S."/>
            <person name="Camarata J."/>
            <person name="Campo K."/>
            <person name="Chang J."/>
            <person name="Cheshatsang Y."/>
            <person name="Citroen M."/>
            <person name="Collymore A."/>
            <person name="Considine T."/>
            <person name="Cook A."/>
            <person name="Cooke P."/>
            <person name="Corum B."/>
            <person name="Cuomo C."/>
            <person name="David R."/>
            <person name="Dawoe T."/>
            <person name="Degray S."/>
            <person name="Dodge S."/>
            <person name="Dooley K."/>
            <person name="Dorje P."/>
            <person name="Dorjee K."/>
            <person name="Dorris L."/>
            <person name="Duffey N."/>
            <person name="Dupes A."/>
            <person name="Elkins T."/>
            <person name="Engels R."/>
            <person name="Erickson J."/>
            <person name="Farina A."/>
            <person name="Faro S."/>
            <person name="Ferreira P."/>
            <person name="Fischer H."/>
            <person name="Fitzgerald M."/>
            <person name="Foley K."/>
            <person name="Gage D."/>
            <person name="Galagan J."/>
            <person name="Gearin G."/>
            <person name="Gnerre S."/>
            <person name="Gnirke A."/>
            <person name="Goyette A."/>
            <person name="Graham J."/>
            <person name="Grandbois E."/>
            <person name="Gyaltsen K."/>
            <person name="Hafez N."/>
            <person name="Hagopian D."/>
            <person name="Hagos B."/>
            <person name="Hall J."/>
            <person name="Hatcher B."/>
            <person name="Heller A."/>
            <person name="Higgins H."/>
            <person name="Honan T."/>
            <person name="Horn A."/>
            <person name="Houde N."/>
            <person name="Hughes L."/>
            <person name="Hulme W."/>
            <person name="Husby E."/>
            <person name="Iliev I."/>
            <person name="Jaffe D."/>
            <person name="Jones C."/>
            <person name="Kamal M."/>
            <person name="Kamat A."/>
            <person name="Kamvysselis M."/>
            <person name="Karlsson E."/>
            <person name="Kells C."/>
            <person name="Kieu A."/>
            <person name="Kisner P."/>
            <person name="Kodira C."/>
            <person name="Kulbokas E."/>
            <person name="Labutti K."/>
            <person name="Lama D."/>
            <person name="Landers T."/>
            <person name="Leger J."/>
            <person name="Levine S."/>
            <person name="Lewis D."/>
            <person name="Lewis T."/>
            <person name="Lindblad-toh K."/>
            <person name="Liu X."/>
            <person name="Lokyitsang T."/>
            <person name="Lokyitsang Y."/>
            <person name="Lucien O."/>
            <person name="Lui A."/>
            <person name="Ma L.J."/>
            <person name="Mabbitt R."/>
            <person name="Macdonald J."/>
            <person name="Maclean C."/>
            <person name="Major J."/>
            <person name="Manning J."/>
            <person name="Marabella R."/>
            <person name="Maru K."/>
            <person name="Matthews C."/>
            <person name="Mauceli E."/>
            <person name="Mccarthy M."/>
            <person name="Mcdonough S."/>
            <person name="Mcghee T."/>
            <person name="Meldrim J."/>
            <person name="Meneus L."/>
            <person name="Mesirov J."/>
            <person name="Mihalev A."/>
            <person name="Mihova T."/>
            <person name="Mikkelsen T."/>
            <person name="Mlenga V."/>
            <person name="Moru K."/>
            <person name="Mozes J."/>
            <person name="Mulrain L."/>
            <person name="Munson G."/>
            <person name="Naylor J."/>
            <person name="Newes C."/>
            <person name="Nguyen C."/>
            <person name="Nguyen N."/>
            <person name="Nguyen T."/>
            <person name="Nicol R."/>
            <person name="Nielsen C."/>
            <person name="Nizzari M."/>
            <person name="Norbu C."/>
            <person name="Norbu N."/>
            <person name="O'donnell P."/>
            <person name="Okoawo O."/>
            <person name="O'leary S."/>
            <person name="Omotosho B."/>
            <person name="O'neill K."/>
            <person name="Osman S."/>
            <person name="Parker S."/>
            <person name="Perrin D."/>
            <person name="Phunkhang P."/>
            <person name="Piqani B."/>
            <person name="Purcell S."/>
            <person name="Rachupka T."/>
            <person name="Ramasamy U."/>
            <person name="Rameau R."/>
            <person name="Ray V."/>
            <person name="Raymond C."/>
            <person name="Retta R."/>
            <person name="Richardson S."/>
            <person name="Rise C."/>
            <person name="Rodriguez J."/>
            <person name="Rogers J."/>
            <person name="Rogov P."/>
            <person name="Rutman M."/>
            <person name="Schupbach R."/>
            <person name="Seaman C."/>
            <person name="Settipalli S."/>
            <person name="Sharpe T."/>
            <person name="Sheridan J."/>
            <person name="Sherpa N."/>
            <person name="Shi J."/>
            <person name="Smirnov S."/>
            <person name="Smith C."/>
            <person name="Sougnez C."/>
            <person name="Spencer B."/>
            <person name="Stalker J."/>
            <person name="Stange-thomann N."/>
            <person name="Stavropoulos S."/>
            <person name="Stetson K."/>
            <person name="Stone C."/>
            <person name="Stone S."/>
            <person name="Stubbs M."/>
            <person name="Talamas J."/>
            <person name="Tchuinga P."/>
            <person name="Tenzing P."/>
            <person name="Tesfaye S."/>
            <person name="Theodore J."/>
            <person name="Thoulutsang Y."/>
            <person name="Topham K."/>
            <person name="Towey S."/>
            <person name="Tsamla T."/>
            <person name="Tsomo N."/>
            <person name="Vallee D."/>
            <person name="Vassiliev H."/>
            <person name="Venkataraman V."/>
            <person name="Vinson J."/>
            <person name="Vo A."/>
            <person name="Wade C."/>
            <person name="Wang S."/>
            <person name="Wangchuk T."/>
            <person name="Wangdi T."/>
            <person name="Whittaker C."/>
            <person name="Wilkinson J."/>
            <person name="Wu Y."/>
            <person name="Wyman D."/>
            <person name="Yadav S."/>
            <person name="Yang S."/>
            <person name="Yang X."/>
            <person name="Yeager S."/>
            <person name="Yee E."/>
            <person name="Young G."/>
            <person name="Zainoun J."/>
            <person name="Zembeck L."/>
            <person name="Zimmer A."/>
            <person name="Zody M."/>
            <person name="Lander E."/>
        </authorList>
    </citation>
    <scope>NUCLEOTIDE SEQUENCE [LARGE SCALE GENOMIC DNA]</scope>
</reference>
<accession>H2ZLP7</accession>
<dbReference type="GeneTree" id="ENSGT00390000014797"/>
<organism evidence="2 3">
    <name type="scientific">Ciona savignyi</name>
    <name type="common">Pacific transparent sea squirt</name>
    <dbReference type="NCBI Taxonomy" id="51511"/>
    <lineage>
        <taxon>Eukaryota</taxon>
        <taxon>Metazoa</taxon>
        <taxon>Chordata</taxon>
        <taxon>Tunicata</taxon>
        <taxon>Ascidiacea</taxon>
        <taxon>Phlebobranchia</taxon>
        <taxon>Cionidae</taxon>
        <taxon>Ciona</taxon>
    </lineage>
</organism>
<dbReference type="PANTHER" id="PTHR15000:SF1">
    <property type="entry name" value="ERYTHROID DIFFERENTIATION-RELATED FACTOR 1"/>
    <property type="match status" value="1"/>
</dbReference>
<dbReference type="PANTHER" id="PTHR15000">
    <property type="entry name" value="ERYTHROID DIFFERENTIATION-RELATED FACTOR 1"/>
    <property type="match status" value="1"/>
</dbReference>
<evidence type="ECO:0000259" key="1">
    <source>
        <dbReference type="Pfam" id="PF23788"/>
    </source>
</evidence>
<feature type="domain" description="EDRF1 N-terminal" evidence="1">
    <location>
        <begin position="16"/>
        <end position="208"/>
    </location>
</feature>
<dbReference type="InParanoid" id="H2ZLP7"/>
<feature type="domain" description="EDRF1 N-terminal" evidence="1">
    <location>
        <begin position="234"/>
        <end position="417"/>
    </location>
</feature>
<dbReference type="Proteomes" id="UP000007875">
    <property type="component" value="Unassembled WGS sequence"/>
</dbReference>
<dbReference type="GO" id="GO:0045893">
    <property type="term" value="P:positive regulation of DNA-templated transcription"/>
    <property type="evidence" value="ECO:0007669"/>
    <property type="project" value="TreeGrafter"/>
</dbReference>
<dbReference type="OMA" id="CSHAISH"/>
<dbReference type="InterPro" id="IPR056582">
    <property type="entry name" value="EDRF1_N"/>
</dbReference>
<dbReference type="HOGENOM" id="CLU_019306_1_0_1"/>
<sequence>MTDEVKLNSPKTSDNEVRSNAVITYSAAKFPALYNQLAPLTNLNLAPSNWLRKAQGLRPNHLISRSRPSYSDTGRRDMPLFTSFTMADKHLDIIGKIDVVSDAENIKKLLKMPFSKAQISMAVHRVGKTLLLEQFDFLSKRFNVINHSSENESSWLFNIQQQLCNGPNLPKKKLPSAQNERLMLSKFLYYSVNANESERPDSPTTTANIDSADPDVLKRIQEVVRWKFWTPGTGSFKTQYFAQDIEDSFERTICWSFEDLQMLLGTNMPIFGGGEYPAVSLKLRDSSKPINVLTGIDYWLDNLICNVPEVVMCFHVNGIVKNYEVIRTEDIPKLEGSRFHPKVIKDIAQNILSFLKSNCTKEGHTYWLFKVGPDDVVKLYDLTMLCNQKKERSNGNSHNPFTLSVATLLYKMAVNMMQ</sequence>
<dbReference type="eggNOG" id="ENOG502QTNC">
    <property type="taxonomic scope" value="Eukaryota"/>
</dbReference>
<proteinExistence type="predicted"/>
<dbReference type="Pfam" id="PF23788">
    <property type="entry name" value="EDRF1_N"/>
    <property type="match status" value="2"/>
</dbReference>